<dbReference type="InterPro" id="IPR012677">
    <property type="entry name" value="Nucleotide-bd_a/b_plait_sf"/>
</dbReference>
<dbReference type="PROSITE" id="PS51195">
    <property type="entry name" value="Q_MOTIF"/>
    <property type="match status" value="1"/>
</dbReference>
<dbReference type="InterPro" id="IPR044742">
    <property type="entry name" value="DEAD/DEAH_RhlB"/>
</dbReference>
<proteinExistence type="inferred from homology"/>
<dbReference type="Gene3D" id="3.40.50.300">
    <property type="entry name" value="P-loop containing nucleotide triphosphate hydrolases"/>
    <property type="match status" value="2"/>
</dbReference>
<dbReference type="SMART" id="SM00487">
    <property type="entry name" value="DEXDc"/>
    <property type="match status" value="1"/>
</dbReference>
<dbReference type="SUPFAM" id="SSF52540">
    <property type="entry name" value="P-loop containing nucleoside triphosphate hydrolases"/>
    <property type="match status" value="1"/>
</dbReference>
<dbReference type="CDD" id="cd00268">
    <property type="entry name" value="DEADc"/>
    <property type="match status" value="1"/>
</dbReference>
<dbReference type="PANTHER" id="PTHR47959">
    <property type="entry name" value="ATP-DEPENDENT RNA HELICASE RHLE-RELATED"/>
    <property type="match status" value="1"/>
</dbReference>
<dbReference type="Proteomes" id="UP001497444">
    <property type="component" value="Unassembled WGS sequence"/>
</dbReference>
<comment type="caution">
    <text evidence="11">The sequence shown here is derived from an EMBL/GenBank/DDBJ whole genome shotgun (WGS) entry which is preliminary data.</text>
</comment>
<evidence type="ECO:0000256" key="5">
    <source>
        <dbReference type="ARBA" id="ARBA00022840"/>
    </source>
</evidence>
<dbReference type="NCBIfam" id="NF008744">
    <property type="entry name" value="PRK11776.1"/>
    <property type="match status" value="1"/>
</dbReference>
<dbReference type="SMART" id="SM00490">
    <property type="entry name" value="HELICc"/>
    <property type="match status" value="1"/>
</dbReference>
<evidence type="ECO:0000256" key="1">
    <source>
        <dbReference type="ARBA" id="ARBA00006517"/>
    </source>
</evidence>
<dbReference type="CDD" id="cd18787">
    <property type="entry name" value="SF2_C_DEAD"/>
    <property type="match status" value="1"/>
</dbReference>
<dbReference type="PROSITE" id="PS51194">
    <property type="entry name" value="HELICASE_CTER"/>
    <property type="match status" value="1"/>
</dbReference>
<organism evidence="11 12">
    <name type="scientific">Sphagnum jensenii</name>
    <dbReference type="NCBI Taxonomy" id="128206"/>
    <lineage>
        <taxon>Eukaryota</taxon>
        <taxon>Viridiplantae</taxon>
        <taxon>Streptophyta</taxon>
        <taxon>Embryophyta</taxon>
        <taxon>Bryophyta</taxon>
        <taxon>Sphagnophytina</taxon>
        <taxon>Sphagnopsida</taxon>
        <taxon>Sphagnales</taxon>
        <taxon>Sphagnaceae</taxon>
        <taxon>Sphagnum</taxon>
    </lineage>
</organism>
<dbReference type="PROSITE" id="PS00039">
    <property type="entry name" value="DEAD_ATP_HELICASE"/>
    <property type="match status" value="1"/>
</dbReference>
<gene>
    <name evidence="11" type="ORF">CSSPJE1EN1_LOCUS25568</name>
</gene>
<evidence type="ECO:0000256" key="2">
    <source>
        <dbReference type="ARBA" id="ARBA00022741"/>
    </source>
</evidence>
<dbReference type="InterPro" id="IPR014001">
    <property type="entry name" value="Helicase_ATP-bd"/>
</dbReference>
<dbReference type="PANTHER" id="PTHR47959:SF1">
    <property type="entry name" value="ATP-DEPENDENT RNA HELICASE DBPA"/>
    <property type="match status" value="1"/>
</dbReference>
<dbReference type="Gene3D" id="3.30.70.330">
    <property type="match status" value="1"/>
</dbReference>
<evidence type="ECO:0000259" key="8">
    <source>
        <dbReference type="PROSITE" id="PS51192"/>
    </source>
</evidence>
<keyword evidence="5 7" id="KW-0067">ATP-binding</keyword>
<reference evidence="11" key="1">
    <citation type="submission" date="2024-02" db="EMBL/GenBank/DDBJ databases">
        <authorList>
            <consortium name="ELIXIR-Norway"/>
            <consortium name="Elixir Norway"/>
        </authorList>
    </citation>
    <scope>NUCLEOTIDE SEQUENCE</scope>
</reference>
<keyword evidence="12" id="KW-1185">Reference proteome</keyword>
<protein>
    <recommendedName>
        <fullName evidence="13">ATP-dependent RNA helicase DbpA</fullName>
    </recommendedName>
</protein>
<dbReference type="InterPro" id="IPR001650">
    <property type="entry name" value="Helicase_C-like"/>
</dbReference>
<evidence type="ECO:0000313" key="12">
    <source>
        <dbReference type="Proteomes" id="UP001497444"/>
    </source>
</evidence>
<dbReference type="InterPro" id="IPR000629">
    <property type="entry name" value="RNA-helicase_DEAD-box_CS"/>
</dbReference>
<name>A0ABP0V6Y9_9BRYO</name>
<keyword evidence="2 7" id="KW-0547">Nucleotide-binding</keyword>
<dbReference type="InterPro" id="IPR050079">
    <property type="entry name" value="DEAD_box_RNA_helicase"/>
</dbReference>
<evidence type="ECO:0000259" key="9">
    <source>
        <dbReference type="PROSITE" id="PS51194"/>
    </source>
</evidence>
<dbReference type="Pfam" id="PF03880">
    <property type="entry name" value="DbpA"/>
    <property type="match status" value="1"/>
</dbReference>
<dbReference type="PROSITE" id="PS51192">
    <property type="entry name" value="HELICASE_ATP_BIND_1"/>
    <property type="match status" value="1"/>
</dbReference>
<comment type="similarity">
    <text evidence="1">Belongs to the DEAD box helicase family. DDX21/DDX50 subfamily.</text>
</comment>
<keyword evidence="4 7" id="KW-0347">Helicase</keyword>
<feature type="domain" description="DEAD-box RNA helicase Q" evidence="10">
    <location>
        <begin position="3"/>
        <end position="31"/>
    </location>
</feature>
<dbReference type="InterPro" id="IPR005580">
    <property type="entry name" value="DbpA/CsdA_RNA-bd_dom"/>
</dbReference>
<dbReference type="Pfam" id="PF00271">
    <property type="entry name" value="Helicase_C"/>
    <property type="match status" value="1"/>
</dbReference>
<feature type="short sequence motif" description="Q motif" evidence="6">
    <location>
        <begin position="3"/>
        <end position="31"/>
    </location>
</feature>
<evidence type="ECO:0000313" key="11">
    <source>
        <dbReference type="EMBL" id="CAK9250190.1"/>
    </source>
</evidence>
<dbReference type="InterPro" id="IPR014014">
    <property type="entry name" value="RNA_helicase_DEAD_Q_motif"/>
</dbReference>
<dbReference type="InterPro" id="IPR011545">
    <property type="entry name" value="DEAD/DEAH_box_helicase_dom"/>
</dbReference>
<sequence length="466" mass="51109">MNSGFAALSLSADLLQVVNELGYSQPTPIQSQSIPLLLQGKDIIAQSKTGSGKTAAFTLPLLEKMRTRLARRSVSALILCPTRELCAQVAREIRKLGRKHPGLQVLILSGGMPMGPQLGSLERGVHIVVGTPGRVLDHLTRGSLQLQNLQNVVLDEADRMLEMGFQEDLEKILSFTPAERQTVLFSATFPGTIETLSRAYQKNPTRVTIESQPDSTRAIEHIFYEVEPAHRVNALLGVLGSQSFESIIIFCNFKASVQQLTQELLRSGISAGGLQGDLEQSDRDRIMAKFRNRSLRVLVATDVAARGIDVKDLDLVIQFELPAQAEIYVHRSGRTGRAGQKGKAISFYSQRELPKLQNIEGYAKIKIMRQTPPATPTSLPQTQVQLTAQMKTLFIAAGRKEKMRPGDILGALTGEAGGLQGSEIGKIEIHDRFSYVAVSAAIADVALERLRDGRIKGKKFRIEAVR</sequence>
<accession>A0ABP0V6Y9</accession>
<evidence type="ECO:0008006" key="13">
    <source>
        <dbReference type="Google" id="ProtNLM"/>
    </source>
</evidence>
<feature type="domain" description="Helicase ATP-binding" evidence="8">
    <location>
        <begin position="34"/>
        <end position="207"/>
    </location>
</feature>
<feature type="domain" description="Helicase C-terminal" evidence="9">
    <location>
        <begin position="231"/>
        <end position="379"/>
    </location>
</feature>
<evidence type="ECO:0000256" key="4">
    <source>
        <dbReference type="ARBA" id="ARBA00022806"/>
    </source>
</evidence>
<keyword evidence="3 7" id="KW-0378">Hydrolase</keyword>
<dbReference type="InterPro" id="IPR027417">
    <property type="entry name" value="P-loop_NTPase"/>
</dbReference>
<dbReference type="EMBL" id="CAXAQS010000135">
    <property type="protein sequence ID" value="CAK9250190.1"/>
    <property type="molecule type" value="Genomic_DNA"/>
</dbReference>
<dbReference type="Pfam" id="PF00270">
    <property type="entry name" value="DEAD"/>
    <property type="match status" value="1"/>
</dbReference>
<evidence type="ECO:0000256" key="3">
    <source>
        <dbReference type="ARBA" id="ARBA00022801"/>
    </source>
</evidence>
<evidence type="ECO:0000256" key="6">
    <source>
        <dbReference type="PROSITE-ProRule" id="PRU00552"/>
    </source>
</evidence>
<evidence type="ECO:0000256" key="7">
    <source>
        <dbReference type="RuleBase" id="RU000492"/>
    </source>
</evidence>
<evidence type="ECO:0000259" key="10">
    <source>
        <dbReference type="PROSITE" id="PS51195"/>
    </source>
</evidence>